<evidence type="ECO:0000313" key="16">
    <source>
        <dbReference type="Proteomes" id="UP000549394"/>
    </source>
</evidence>
<evidence type="ECO:0000256" key="13">
    <source>
        <dbReference type="RuleBase" id="RU362126"/>
    </source>
</evidence>
<evidence type="ECO:0000256" key="14">
    <source>
        <dbReference type="SAM" id="MobiDB-lite"/>
    </source>
</evidence>
<keyword evidence="11 13" id="KW-0143">Chaperone</keyword>
<dbReference type="PANTHER" id="PTHR11073:SF2">
    <property type="entry name" value="CALRETICULIN"/>
    <property type="match status" value="1"/>
</dbReference>
<dbReference type="GO" id="GO:0005509">
    <property type="term" value="F:calcium ion binding"/>
    <property type="evidence" value="ECO:0007669"/>
    <property type="project" value="InterPro"/>
</dbReference>
<protein>
    <recommendedName>
        <fullName evidence="3">Calreticulin</fullName>
    </recommendedName>
</protein>
<evidence type="ECO:0000256" key="9">
    <source>
        <dbReference type="ARBA" id="ARBA00022833"/>
    </source>
</evidence>
<dbReference type="GO" id="GO:0051082">
    <property type="term" value="F:unfolded protein binding"/>
    <property type="evidence" value="ECO:0007669"/>
    <property type="project" value="InterPro"/>
</dbReference>
<dbReference type="PRINTS" id="PR00626">
    <property type="entry name" value="CALRETICULIN"/>
</dbReference>
<dbReference type="InterPro" id="IPR018124">
    <property type="entry name" value="Calret/calnex_CS"/>
</dbReference>
<feature type="compositionally biased region" description="Acidic residues" evidence="14">
    <location>
        <begin position="427"/>
        <end position="450"/>
    </location>
</feature>
<feature type="signal peptide" evidence="13">
    <location>
        <begin position="1"/>
        <end position="16"/>
    </location>
</feature>
<keyword evidence="8 13" id="KW-0256">Endoplasmic reticulum</keyword>
<keyword evidence="16" id="KW-1185">Reference proteome</keyword>
<dbReference type="InterPro" id="IPR009033">
    <property type="entry name" value="Calreticulin/calnexin_P_dom_sf"/>
</dbReference>
<keyword evidence="10" id="KW-0106">Calcium</keyword>
<dbReference type="AlphaFoldDB" id="A0A7I8VWC3"/>
<evidence type="ECO:0000256" key="5">
    <source>
        <dbReference type="ARBA" id="ARBA00022729"/>
    </source>
</evidence>
<evidence type="ECO:0000256" key="10">
    <source>
        <dbReference type="ARBA" id="ARBA00022837"/>
    </source>
</evidence>
<evidence type="ECO:0000256" key="11">
    <source>
        <dbReference type="ARBA" id="ARBA00023186"/>
    </source>
</evidence>
<keyword evidence="4" id="KW-0479">Metal-binding</keyword>
<gene>
    <name evidence="15" type="ORF">DGYR_LOCUS8030</name>
</gene>
<dbReference type="EMBL" id="CAJFCJ010000011">
    <property type="protein sequence ID" value="CAD5119846.1"/>
    <property type="molecule type" value="Genomic_DNA"/>
</dbReference>
<dbReference type="Gene3D" id="2.60.120.200">
    <property type="match status" value="1"/>
</dbReference>
<dbReference type="OrthoDB" id="1938156at2759"/>
<feature type="compositionally biased region" description="Basic residues" evidence="14">
    <location>
        <begin position="545"/>
        <end position="565"/>
    </location>
</feature>
<dbReference type="Proteomes" id="UP000549394">
    <property type="component" value="Unassembled WGS sequence"/>
</dbReference>
<dbReference type="SUPFAM" id="SSF49899">
    <property type="entry name" value="Concanavalin A-like lectins/glucanases"/>
    <property type="match status" value="1"/>
</dbReference>
<dbReference type="GO" id="GO:0036503">
    <property type="term" value="P:ERAD pathway"/>
    <property type="evidence" value="ECO:0007669"/>
    <property type="project" value="TreeGrafter"/>
</dbReference>
<evidence type="ECO:0000256" key="7">
    <source>
        <dbReference type="ARBA" id="ARBA00022737"/>
    </source>
</evidence>
<comment type="caution">
    <text evidence="15">The sequence shown here is derived from an EMBL/GenBank/DDBJ whole genome shotgun (WGS) entry which is preliminary data.</text>
</comment>
<comment type="subcellular location">
    <subcellularLocation>
        <location evidence="1">Endoplasmic reticulum lumen</location>
    </subcellularLocation>
</comment>
<dbReference type="SUPFAM" id="SSF63887">
    <property type="entry name" value="P-domain of calnexin/calreticulin"/>
    <property type="match status" value="1"/>
</dbReference>
<dbReference type="PANTHER" id="PTHR11073">
    <property type="entry name" value="CALRETICULIN AND CALNEXIN"/>
    <property type="match status" value="1"/>
</dbReference>
<accession>A0A7I8VWC3</accession>
<evidence type="ECO:0000256" key="6">
    <source>
        <dbReference type="ARBA" id="ARBA00022734"/>
    </source>
</evidence>
<dbReference type="Pfam" id="PF00262">
    <property type="entry name" value="Calreticulin"/>
    <property type="match status" value="2"/>
</dbReference>
<dbReference type="PROSITE" id="PS00804">
    <property type="entry name" value="CALRETICULIN_2"/>
    <property type="match status" value="1"/>
</dbReference>
<feature type="compositionally biased region" description="Acidic residues" evidence="14">
    <location>
        <begin position="474"/>
        <end position="507"/>
    </location>
</feature>
<dbReference type="InterPro" id="IPR001580">
    <property type="entry name" value="Calret/calnex"/>
</dbReference>
<dbReference type="FunFam" id="2.10.250.10:FF:000002">
    <property type="entry name" value="Calreticulin"/>
    <property type="match status" value="1"/>
</dbReference>
<feature type="region of interest" description="Disordered" evidence="14">
    <location>
        <begin position="338"/>
        <end position="572"/>
    </location>
</feature>
<evidence type="ECO:0000256" key="2">
    <source>
        <dbReference type="ARBA" id="ARBA00010983"/>
    </source>
</evidence>
<feature type="compositionally biased region" description="Basic and acidic residues" evidence="14">
    <location>
        <begin position="355"/>
        <end position="369"/>
    </location>
</feature>
<proteinExistence type="inferred from homology"/>
<evidence type="ECO:0000256" key="1">
    <source>
        <dbReference type="ARBA" id="ARBA00004319"/>
    </source>
</evidence>
<feature type="compositionally biased region" description="Basic residues" evidence="14">
    <location>
        <begin position="511"/>
        <end position="536"/>
    </location>
</feature>
<comment type="similarity">
    <text evidence="2 13">Belongs to the calreticulin family.</text>
</comment>
<keyword evidence="6" id="KW-0430">Lectin</keyword>
<feature type="chain" id="PRO_5029941903" description="Calreticulin" evidence="13">
    <location>
        <begin position="17"/>
        <end position="572"/>
    </location>
</feature>
<evidence type="ECO:0000256" key="12">
    <source>
        <dbReference type="PIRSR" id="PIRSR601580-3"/>
    </source>
</evidence>
<reference evidence="15 16" key="1">
    <citation type="submission" date="2020-08" db="EMBL/GenBank/DDBJ databases">
        <authorList>
            <person name="Hejnol A."/>
        </authorList>
    </citation>
    <scope>NUCLEOTIDE SEQUENCE [LARGE SCALE GENOMIC DNA]</scope>
</reference>
<feature type="compositionally biased region" description="Acidic residues" evidence="14">
    <location>
        <begin position="370"/>
        <end position="415"/>
    </location>
</feature>
<sequence length="572" mass="67783">MNMLLLFSILFTTVCSERKIWFLEEFKNDSWERTWIKSDALGEAAGGFELGTPEYYGDQDRDRGLKMIDDNKFHAISTHFTPFSNLNETLVIQYQVKFVEDIECGGGYIKLFPATLDHRALNGSSPYFIMFGPDICGQETKKVQLIFHYKEKYHANKYNISCENDGKTHLYTMVMYANKTYKVKIDNQVKHEGILEDHYAFLLPRTLPDENATKPSYWDEREYITDPNDTKPSDWDENQLIPDPEAEKPKDWDTEMDGEWEPPMQENPNYKGIWKPRDMKNPNFKGKWKRPTVPNPLYAPDPQLLNFEEIGGIGFELWQVKGGSVFDNILLTNDEQYAEEHGEANWKPMSEGEDEMKQKKEAEEASKAEEEQEEEPEEPPEDSEYDENYDDYDDDYEQGDANYDDEEESHTDEDEKDKWKRKLPSKEEEDEEVEEIVADEDNENAEDEESDGKGIGQKKEKKRKLSKKGKISDEMENEEADKESEVADESEEPENDAENLPPEEEEEERRRHGRRRRQIRRPRGDRKRMMNRRMRGRMPMGRRDRNMRRLRRERMRMRRKLGRKKSREELKK</sequence>
<feature type="compositionally biased region" description="Basic residues" evidence="14">
    <location>
        <begin position="459"/>
        <end position="469"/>
    </location>
</feature>
<dbReference type="GO" id="GO:0030246">
    <property type="term" value="F:carbohydrate binding"/>
    <property type="evidence" value="ECO:0007669"/>
    <property type="project" value="UniProtKB-KW"/>
</dbReference>
<keyword evidence="5 13" id="KW-0732">Signal</keyword>
<dbReference type="GO" id="GO:0006457">
    <property type="term" value="P:protein folding"/>
    <property type="evidence" value="ECO:0007669"/>
    <property type="project" value="InterPro"/>
</dbReference>
<feature type="disulfide bond" evidence="12">
    <location>
        <begin position="104"/>
        <end position="136"/>
    </location>
</feature>
<keyword evidence="7" id="KW-0677">Repeat</keyword>
<dbReference type="GO" id="GO:0005788">
    <property type="term" value="C:endoplasmic reticulum lumen"/>
    <property type="evidence" value="ECO:0007669"/>
    <property type="project" value="UniProtKB-SubCell"/>
</dbReference>
<evidence type="ECO:0000256" key="4">
    <source>
        <dbReference type="ARBA" id="ARBA00022723"/>
    </source>
</evidence>
<evidence type="ECO:0000313" key="15">
    <source>
        <dbReference type="EMBL" id="CAD5119846.1"/>
    </source>
</evidence>
<dbReference type="Gene3D" id="2.10.250.10">
    <property type="entry name" value="Calreticulin/calnexin, P domain"/>
    <property type="match status" value="1"/>
</dbReference>
<feature type="compositionally biased region" description="Basic and acidic residues" evidence="14">
    <location>
        <begin position="213"/>
        <end position="234"/>
    </location>
</feature>
<evidence type="ECO:0000256" key="8">
    <source>
        <dbReference type="ARBA" id="ARBA00022824"/>
    </source>
</evidence>
<dbReference type="InterPro" id="IPR013320">
    <property type="entry name" value="ConA-like_dom_sf"/>
</dbReference>
<keyword evidence="12" id="KW-1015">Disulfide bond</keyword>
<feature type="region of interest" description="Disordered" evidence="14">
    <location>
        <begin position="213"/>
        <end position="276"/>
    </location>
</feature>
<dbReference type="GO" id="GO:0005789">
    <property type="term" value="C:endoplasmic reticulum membrane"/>
    <property type="evidence" value="ECO:0007669"/>
    <property type="project" value="TreeGrafter"/>
</dbReference>
<keyword evidence="9" id="KW-0862">Zinc</keyword>
<name>A0A7I8VWC3_9ANNE</name>
<evidence type="ECO:0000256" key="3">
    <source>
        <dbReference type="ARBA" id="ARBA00015837"/>
    </source>
</evidence>
<organism evidence="15 16">
    <name type="scientific">Dimorphilus gyrociliatus</name>
    <dbReference type="NCBI Taxonomy" id="2664684"/>
    <lineage>
        <taxon>Eukaryota</taxon>
        <taxon>Metazoa</taxon>
        <taxon>Spiralia</taxon>
        <taxon>Lophotrochozoa</taxon>
        <taxon>Annelida</taxon>
        <taxon>Polychaeta</taxon>
        <taxon>Polychaeta incertae sedis</taxon>
        <taxon>Dinophilidae</taxon>
        <taxon>Dimorphilus</taxon>
    </lineage>
</organism>